<feature type="region of interest" description="Disordered" evidence="1">
    <location>
        <begin position="1"/>
        <end position="20"/>
    </location>
</feature>
<comment type="caution">
    <text evidence="2">The sequence shown here is derived from an EMBL/GenBank/DDBJ whole genome shotgun (WGS) entry which is preliminary data.</text>
</comment>
<protein>
    <submittedName>
        <fullName evidence="2">Uncharacterized protein</fullName>
    </submittedName>
</protein>
<evidence type="ECO:0000313" key="2">
    <source>
        <dbReference type="EMBL" id="KKM16359.1"/>
    </source>
</evidence>
<feature type="non-terminal residue" evidence="2">
    <location>
        <position position="1"/>
    </location>
</feature>
<reference evidence="2" key="1">
    <citation type="journal article" date="2015" name="Nature">
        <title>Complex archaea that bridge the gap between prokaryotes and eukaryotes.</title>
        <authorList>
            <person name="Spang A."/>
            <person name="Saw J.H."/>
            <person name="Jorgensen S.L."/>
            <person name="Zaremba-Niedzwiedzka K."/>
            <person name="Martijn J."/>
            <person name="Lind A.E."/>
            <person name="van Eijk R."/>
            <person name="Schleper C."/>
            <person name="Guy L."/>
            <person name="Ettema T.J."/>
        </authorList>
    </citation>
    <scope>NUCLEOTIDE SEQUENCE</scope>
</reference>
<evidence type="ECO:0000256" key="1">
    <source>
        <dbReference type="SAM" id="MobiDB-lite"/>
    </source>
</evidence>
<sequence>APNSTLSQLRDEVSKARPDKLPRLNTEEEVYYKLLNDGDRLKNEIASILSSLNDFLDRYHVWKKKASKNSTLTVKINAIEGMISQLK</sequence>
<gene>
    <name evidence="2" type="ORF">LCGC14_1686550</name>
</gene>
<dbReference type="EMBL" id="LAZR01014692">
    <property type="protein sequence ID" value="KKM16359.1"/>
    <property type="molecule type" value="Genomic_DNA"/>
</dbReference>
<accession>A0A0F9I9J5</accession>
<name>A0A0F9I9J5_9ZZZZ</name>
<proteinExistence type="predicted"/>
<organism evidence="2">
    <name type="scientific">marine sediment metagenome</name>
    <dbReference type="NCBI Taxonomy" id="412755"/>
    <lineage>
        <taxon>unclassified sequences</taxon>
        <taxon>metagenomes</taxon>
        <taxon>ecological metagenomes</taxon>
    </lineage>
</organism>
<dbReference type="AlphaFoldDB" id="A0A0F9I9J5"/>
<feature type="compositionally biased region" description="Basic and acidic residues" evidence="1">
    <location>
        <begin position="9"/>
        <end position="20"/>
    </location>
</feature>